<feature type="compositionally biased region" description="Basic and acidic residues" evidence="1">
    <location>
        <begin position="289"/>
        <end position="301"/>
    </location>
</feature>
<feature type="compositionally biased region" description="Low complexity" evidence="1">
    <location>
        <begin position="337"/>
        <end position="349"/>
    </location>
</feature>
<evidence type="ECO:0000313" key="4">
    <source>
        <dbReference type="Proteomes" id="UP000241964"/>
    </source>
</evidence>
<feature type="region of interest" description="Disordered" evidence="1">
    <location>
        <begin position="278"/>
        <end position="461"/>
    </location>
</feature>
<dbReference type="EMBL" id="PYAS01000015">
    <property type="protein sequence ID" value="PSL23917.1"/>
    <property type="molecule type" value="Genomic_DNA"/>
</dbReference>
<accession>A0A2P8FQE0</accession>
<reference evidence="3 4" key="1">
    <citation type="submission" date="2018-03" db="EMBL/GenBank/DDBJ databases">
        <title>Genomic Encyclopedia of Archaeal and Bacterial Type Strains, Phase II (KMG-II): from individual species to whole genera.</title>
        <authorList>
            <person name="Goeker M."/>
        </authorList>
    </citation>
    <scope>NUCLEOTIDE SEQUENCE [LARGE SCALE GENOMIC DNA]</scope>
    <source>
        <strain evidence="3 4">DSM 29057</strain>
    </source>
</reference>
<proteinExistence type="predicted"/>
<dbReference type="Proteomes" id="UP000241964">
    <property type="component" value="Unassembled WGS sequence"/>
</dbReference>
<feature type="chain" id="PRO_5015110577" evidence="2">
    <location>
        <begin position="25"/>
        <end position="461"/>
    </location>
</feature>
<keyword evidence="4" id="KW-1185">Reference proteome</keyword>
<keyword evidence="2" id="KW-0732">Signal</keyword>
<organism evidence="3 4">
    <name type="scientific">Dyadobacter jiangsuensis</name>
    <dbReference type="NCBI Taxonomy" id="1591085"/>
    <lineage>
        <taxon>Bacteria</taxon>
        <taxon>Pseudomonadati</taxon>
        <taxon>Bacteroidota</taxon>
        <taxon>Cytophagia</taxon>
        <taxon>Cytophagales</taxon>
        <taxon>Spirosomataceae</taxon>
        <taxon>Dyadobacter</taxon>
    </lineage>
</organism>
<protein>
    <submittedName>
        <fullName evidence="3">Uncharacterized protein</fullName>
    </submittedName>
</protein>
<feature type="signal peptide" evidence="2">
    <location>
        <begin position="1"/>
        <end position="24"/>
    </location>
</feature>
<evidence type="ECO:0000256" key="2">
    <source>
        <dbReference type="SAM" id="SignalP"/>
    </source>
</evidence>
<feature type="compositionally biased region" description="Low complexity" evidence="1">
    <location>
        <begin position="306"/>
        <end position="326"/>
    </location>
</feature>
<name>A0A2P8FQE0_9BACT</name>
<dbReference type="RefSeq" id="WP_106598475.1">
    <property type="nucleotide sequence ID" value="NZ_PYAS01000015.1"/>
</dbReference>
<dbReference type="AlphaFoldDB" id="A0A2P8FQE0"/>
<dbReference type="OrthoDB" id="939585at2"/>
<comment type="caution">
    <text evidence="3">The sequence shown here is derived from an EMBL/GenBank/DDBJ whole genome shotgun (WGS) entry which is preliminary data.</text>
</comment>
<evidence type="ECO:0000256" key="1">
    <source>
        <dbReference type="SAM" id="MobiDB-lite"/>
    </source>
</evidence>
<sequence>MKNLLLIVLSALMFWTGNRAFAQAEEEKLDLPGDNLNLYAVLKLFQESETLEGFERKLNEEDSEINNLDLDGDNQTDYIRVEDNVEGNLHTISLKVAVSEREDQDVAAFYVEKKEDGEIWIQLVGDEDLYGKDYIIEPNSQSGTVTETPNPGYSGNREVQPATTQQNVVYVSSWPVIQFIFVPRYVIWRSPWRWHYYPSYWRPWRPRYWHYYYGYHYHWHYYYNGHFRRWPSYRNPVWHTHYYGGNFRSRSVIVRTRSTRGDYRATYSRPSSARQGSALFVKRYPKAPTTRDRLPSFDKTGRPVITRPSTGRPGTTRPGNGGTTRPSVERPGSENNGRPGTSRPGTGRPEVTRPGTSRPNPGVTRPDIERPTRPGNPDVSRPTPTPRPEVTRPTPSPRPEVTRPTPTPRPETSRPNIERPTRQTPNARPAPAPRQETPRPSTTPSSRQQSSPRSSRETERP</sequence>
<feature type="compositionally biased region" description="Low complexity" evidence="1">
    <location>
        <begin position="433"/>
        <end position="453"/>
    </location>
</feature>
<evidence type="ECO:0000313" key="3">
    <source>
        <dbReference type="EMBL" id="PSL23917.1"/>
    </source>
</evidence>
<gene>
    <name evidence="3" type="ORF">CLV60_115113</name>
</gene>